<dbReference type="Pfam" id="PF13568">
    <property type="entry name" value="OMP_b-brl_2"/>
    <property type="match status" value="1"/>
</dbReference>
<organism evidence="3 4">
    <name type="scientific">Flavobacterium collinsii</name>
    <dbReference type="NCBI Taxonomy" id="1114861"/>
    <lineage>
        <taxon>Bacteria</taxon>
        <taxon>Pseudomonadati</taxon>
        <taxon>Bacteroidota</taxon>
        <taxon>Flavobacteriia</taxon>
        <taxon>Flavobacteriales</taxon>
        <taxon>Flavobacteriaceae</taxon>
        <taxon>Flavobacterium</taxon>
    </lineage>
</organism>
<feature type="chain" id="PRO_5040833451" evidence="1">
    <location>
        <begin position="20"/>
        <end position="221"/>
    </location>
</feature>
<dbReference type="KEGG" id="fcs:TRV642_3603"/>
<accession>A0A9W4XB12</accession>
<sequence length="221" mass="24721">MKKTYTICLIFLFTMQMSAQQEGITFGISAGTNWSLLKGKDIDSLSNNGASKSLNGLTIGITLDNKISPYFGLKHELFYSRKQTALQIADTINGGFTSRLKRQYIDLFPISPAFYYKGLQVYVGPYIGFLLNASVQRKDADGNLYTDTAFYGTGKASNSYSQKMDAGFVTGLTYEFPNGFTLGARYLHGFVPLIENAATIPQWKIYNENFLITLGYNFKKR</sequence>
<evidence type="ECO:0000313" key="3">
    <source>
        <dbReference type="EMBL" id="CAI2768373.1"/>
    </source>
</evidence>
<dbReference type="InterPro" id="IPR025665">
    <property type="entry name" value="Beta-barrel_OMP_2"/>
</dbReference>
<gene>
    <name evidence="3" type="ORF">TRV642_3603</name>
</gene>
<name>A0A9W4XB12_9FLAO</name>
<dbReference type="AlphaFoldDB" id="A0A9W4XB12"/>
<proteinExistence type="predicted"/>
<evidence type="ECO:0000313" key="4">
    <source>
        <dbReference type="Proteomes" id="UP001152749"/>
    </source>
</evidence>
<keyword evidence="1" id="KW-0732">Signal</keyword>
<evidence type="ECO:0000259" key="2">
    <source>
        <dbReference type="Pfam" id="PF13568"/>
    </source>
</evidence>
<dbReference type="Proteomes" id="UP001152749">
    <property type="component" value="Chromosome"/>
</dbReference>
<feature type="signal peptide" evidence="1">
    <location>
        <begin position="1"/>
        <end position="19"/>
    </location>
</feature>
<evidence type="ECO:0000256" key="1">
    <source>
        <dbReference type="SAM" id="SignalP"/>
    </source>
</evidence>
<feature type="domain" description="Outer membrane protein beta-barrel" evidence="2">
    <location>
        <begin position="19"/>
        <end position="194"/>
    </location>
</feature>
<dbReference type="EMBL" id="OX336425">
    <property type="protein sequence ID" value="CAI2768373.1"/>
    <property type="molecule type" value="Genomic_DNA"/>
</dbReference>
<protein>
    <submittedName>
        <fullName evidence="3">OMP_b-brl_2 domain-containing protein</fullName>
    </submittedName>
</protein>
<reference evidence="3" key="1">
    <citation type="submission" date="2022-09" db="EMBL/GenBank/DDBJ databases">
        <authorList>
            <person name="Duchaud E."/>
        </authorList>
    </citation>
    <scope>NUCLEOTIDE SEQUENCE</scope>
    <source>
        <strain evidence="3">TRV642</strain>
    </source>
</reference>
<dbReference type="RefSeq" id="WP_263361004.1">
    <property type="nucleotide sequence ID" value="NZ_OX336425.1"/>
</dbReference>